<dbReference type="AlphaFoldDB" id="A0A4Z0WEW1"/>
<evidence type="ECO:0000256" key="4">
    <source>
        <dbReference type="ARBA" id="ARBA00022840"/>
    </source>
</evidence>
<organism evidence="6 7">
    <name type="scientific">Natronospirillum operosum</name>
    <dbReference type="NCBI Taxonomy" id="2759953"/>
    <lineage>
        <taxon>Bacteria</taxon>
        <taxon>Pseudomonadati</taxon>
        <taxon>Pseudomonadota</taxon>
        <taxon>Gammaproteobacteria</taxon>
        <taxon>Oceanospirillales</taxon>
        <taxon>Natronospirillaceae</taxon>
        <taxon>Natronospirillum</taxon>
    </lineage>
</organism>
<dbReference type="SUPFAM" id="SSF52540">
    <property type="entry name" value="P-loop containing nucleoside triphosphate hydrolases"/>
    <property type="match status" value="1"/>
</dbReference>
<dbReference type="Proteomes" id="UP000297475">
    <property type="component" value="Unassembled WGS sequence"/>
</dbReference>
<dbReference type="PROSITE" id="PS50893">
    <property type="entry name" value="ABC_TRANSPORTER_2"/>
    <property type="match status" value="1"/>
</dbReference>
<dbReference type="SMART" id="SM00382">
    <property type="entry name" value="AAA"/>
    <property type="match status" value="1"/>
</dbReference>
<name>A0A4Z0WEW1_9GAMM</name>
<dbReference type="Gene3D" id="3.40.50.300">
    <property type="entry name" value="P-loop containing nucleotide triphosphate hydrolases"/>
    <property type="match status" value="1"/>
</dbReference>
<evidence type="ECO:0000256" key="2">
    <source>
        <dbReference type="ARBA" id="ARBA00022448"/>
    </source>
</evidence>
<dbReference type="PANTHER" id="PTHR42794">
    <property type="entry name" value="HEMIN IMPORT ATP-BINDING PROTEIN HMUV"/>
    <property type="match status" value="1"/>
</dbReference>
<dbReference type="InterPro" id="IPR017871">
    <property type="entry name" value="ABC_transporter-like_CS"/>
</dbReference>
<sequence>MSCPDKPPASLRLQGVSWGPSRSGNVLHDISLDLSPGRILVVVGPNGAGKSTLLRLIYRFLKPTTGRVLLDDEDIHACSARHVARQVAAVLQEQPTDFALTVREIVALGRAPHRNLLASDSRRDAHMVDHALGRLALRPLANRLFGTLSGGERQRVMVARALAQEPRLIVLDEPTNHLDIRYQLELLQLIRELRITVVCSLHDLNLAAMTADDLLILRDGHPLAFGAAEQVLTPELIAQAFDVRARPIQGSTQFDFSLNDLSMESYS</sequence>
<dbReference type="RefSeq" id="WP_135482348.1">
    <property type="nucleotide sequence ID" value="NZ_SRMF01000002.1"/>
</dbReference>
<dbReference type="PROSITE" id="PS00211">
    <property type="entry name" value="ABC_TRANSPORTER_1"/>
    <property type="match status" value="1"/>
</dbReference>
<keyword evidence="3" id="KW-0547">Nucleotide-binding</keyword>
<evidence type="ECO:0000259" key="5">
    <source>
        <dbReference type="PROSITE" id="PS50893"/>
    </source>
</evidence>
<dbReference type="GO" id="GO:0005524">
    <property type="term" value="F:ATP binding"/>
    <property type="evidence" value="ECO:0007669"/>
    <property type="project" value="UniProtKB-KW"/>
</dbReference>
<keyword evidence="7" id="KW-1185">Reference proteome</keyword>
<dbReference type="EMBL" id="SRMF01000002">
    <property type="protein sequence ID" value="TGG93846.1"/>
    <property type="molecule type" value="Genomic_DNA"/>
</dbReference>
<dbReference type="FunFam" id="3.40.50.300:FF:000134">
    <property type="entry name" value="Iron-enterobactin ABC transporter ATP-binding protein"/>
    <property type="match status" value="1"/>
</dbReference>
<comment type="similarity">
    <text evidence="1">Belongs to the ABC transporter superfamily.</text>
</comment>
<evidence type="ECO:0000313" key="7">
    <source>
        <dbReference type="Proteomes" id="UP000297475"/>
    </source>
</evidence>
<evidence type="ECO:0000256" key="3">
    <source>
        <dbReference type="ARBA" id="ARBA00022741"/>
    </source>
</evidence>
<dbReference type="InterPro" id="IPR003593">
    <property type="entry name" value="AAA+_ATPase"/>
</dbReference>
<dbReference type="GO" id="GO:0016887">
    <property type="term" value="F:ATP hydrolysis activity"/>
    <property type="evidence" value="ECO:0007669"/>
    <property type="project" value="InterPro"/>
</dbReference>
<keyword evidence="2" id="KW-0813">Transport</keyword>
<dbReference type="Pfam" id="PF00005">
    <property type="entry name" value="ABC_tran"/>
    <property type="match status" value="1"/>
</dbReference>
<dbReference type="OrthoDB" id="9787851at2"/>
<dbReference type="InterPro" id="IPR003439">
    <property type="entry name" value="ABC_transporter-like_ATP-bd"/>
</dbReference>
<proteinExistence type="inferred from homology"/>
<gene>
    <name evidence="6" type="ORF">E4656_06525</name>
</gene>
<dbReference type="InterPro" id="IPR027417">
    <property type="entry name" value="P-loop_NTPase"/>
</dbReference>
<evidence type="ECO:0000256" key="1">
    <source>
        <dbReference type="ARBA" id="ARBA00005417"/>
    </source>
</evidence>
<reference evidence="6 7" key="1">
    <citation type="submission" date="2019-04" db="EMBL/GenBank/DDBJ databases">
        <title>Natronospirillum operosus gen. nov., sp. nov., a haloalkaliphilic satellite isolated from decaying biomass of laboratory culture of cyanobacterium Geitlerinema sp. and proposal of Natronospirillaceae fam. nov. and Saccharospirillaceae fam. nov.</title>
        <authorList>
            <person name="Kevbrin V."/>
            <person name="Boltyanskaya Y."/>
            <person name="Koziaeva V."/>
            <person name="Grouzdev D.S."/>
            <person name="Park M."/>
            <person name="Cho J."/>
        </authorList>
    </citation>
    <scope>NUCLEOTIDE SEQUENCE [LARGE SCALE GENOMIC DNA]</scope>
    <source>
        <strain evidence="6 7">G-116</strain>
    </source>
</reference>
<protein>
    <submittedName>
        <fullName evidence="6">ABC transporter ATP-binding protein</fullName>
    </submittedName>
</protein>
<dbReference type="PANTHER" id="PTHR42794:SF2">
    <property type="entry name" value="ABC TRANSPORTER ATP-BINDING PROTEIN"/>
    <property type="match status" value="1"/>
</dbReference>
<feature type="domain" description="ABC transporter" evidence="5">
    <location>
        <begin position="11"/>
        <end position="244"/>
    </location>
</feature>
<accession>A0A4Z0WEW1</accession>
<keyword evidence="4 6" id="KW-0067">ATP-binding</keyword>
<evidence type="ECO:0000313" key="6">
    <source>
        <dbReference type="EMBL" id="TGG93846.1"/>
    </source>
</evidence>
<comment type="caution">
    <text evidence="6">The sequence shown here is derived from an EMBL/GenBank/DDBJ whole genome shotgun (WGS) entry which is preliminary data.</text>
</comment>
<dbReference type="CDD" id="cd03214">
    <property type="entry name" value="ABC_Iron-Siderophores_B12_Hemin"/>
    <property type="match status" value="1"/>
</dbReference>